<evidence type="ECO:0000259" key="3">
    <source>
        <dbReference type="Pfam" id="PF11740"/>
    </source>
</evidence>
<dbReference type="Proteomes" id="UP000706151">
    <property type="component" value="Unassembled WGS sequence"/>
</dbReference>
<feature type="region of interest" description="Disordered" evidence="2">
    <location>
        <begin position="309"/>
        <end position="358"/>
    </location>
</feature>
<accession>A0A935T9U9</accession>
<evidence type="ECO:0000256" key="2">
    <source>
        <dbReference type="SAM" id="MobiDB-lite"/>
    </source>
</evidence>
<keyword evidence="1" id="KW-0175">Coiled coil</keyword>
<gene>
    <name evidence="4" type="ORF">IPK02_18140</name>
</gene>
<organism evidence="4 5">
    <name type="scientific">Candidatus Accumulibacter affinis</name>
    <dbReference type="NCBI Taxonomy" id="2954384"/>
    <lineage>
        <taxon>Bacteria</taxon>
        <taxon>Pseudomonadati</taxon>
        <taxon>Pseudomonadota</taxon>
        <taxon>Betaproteobacteria</taxon>
        <taxon>Candidatus Accumulibacter</taxon>
    </lineage>
</organism>
<keyword evidence="4" id="KW-0238">DNA-binding</keyword>
<evidence type="ECO:0000313" key="5">
    <source>
        <dbReference type="Proteomes" id="UP000706151"/>
    </source>
</evidence>
<evidence type="ECO:0000313" key="4">
    <source>
        <dbReference type="EMBL" id="MBK7955703.1"/>
    </source>
</evidence>
<feature type="region of interest" description="Disordered" evidence="2">
    <location>
        <begin position="25"/>
        <end position="49"/>
    </location>
</feature>
<dbReference type="InterPro" id="IPR021104">
    <property type="entry name" value="KfrA_DNA-bd_N"/>
</dbReference>
<evidence type="ECO:0000256" key="1">
    <source>
        <dbReference type="SAM" id="Coils"/>
    </source>
</evidence>
<dbReference type="Pfam" id="PF11740">
    <property type="entry name" value="KfrA_N"/>
    <property type="match status" value="1"/>
</dbReference>
<feature type="coiled-coil region" evidence="1">
    <location>
        <begin position="238"/>
        <end position="293"/>
    </location>
</feature>
<dbReference type="AlphaFoldDB" id="A0A935T9U9"/>
<reference evidence="4 5" key="1">
    <citation type="submission" date="2020-10" db="EMBL/GenBank/DDBJ databases">
        <title>Connecting structure to function with the recovery of over 1000 high-quality activated sludge metagenome-assembled genomes encoding full-length rRNA genes using long-read sequencing.</title>
        <authorList>
            <person name="Singleton C.M."/>
            <person name="Petriglieri F."/>
            <person name="Kristensen J.M."/>
            <person name="Kirkegaard R.H."/>
            <person name="Michaelsen T.Y."/>
            <person name="Andersen M.H."/>
            <person name="Karst S.M."/>
            <person name="Dueholm M.S."/>
            <person name="Nielsen P.H."/>
            <person name="Albertsen M."/>
        </authorList>
    </citation>
    <scope>NUCLEOTIDE SEQUENCE [LARGE SCALE GENOMIC DNA]</scope>
    <source>
        <strain evidence="4">Fred_18-Q3-R57-64_BAT3C.720</strain>
    </source>
</reference>
<comment type="caution">
    <text evidence="4">The sequence shown here is derived from an EMBL/GenBank/DDBJ whole genome shotgun (WGS) entry which is preliminary data.</text>
</comment>
<name>A0A935T9U9_9PROT</name>
<sequence length="358" mass="39272">MTVPDSISSALWLLATNFHRKPYRPPCPTSRPLLRTQQDNRPMTTTTPTTRRYSPALVACQAIVDTTQCTPTLALDLGIKVAARRLTLARAITAARIGTPIAPKNPLTWRPCKPLYRTLHYTTLHYTTLHYSRKDKDMASQPITRAQVFNAADNISAAGQQPTVASIRATLGTGSFTTITAMLREWKEQAQAPDDDTLDVPEEIKESLTRAAQIVWKSAQDHFRHELATVKAEAVRTIAAAQAQATDALTEIADLEKLNQAQAYQILEHKQLIGSLREEVRELGLNLAAARAEIRTSDNRLAEQADLLRRLASNPTKAPAPEKPGKPGKSPANINPGRNQRAPTPKPDQASGPEPTPT</sequence>
<protein>
    <submittedName>
        <fullName evidence="4">DNA-binding protein</fullName>
    </submittedName>
</protein>
<dbReference type="EMBL" id="JADJOT010000011">
    <property type="protein sequence ID" value="MBK7955703.1"/>
    <property type="molecule type" value="Genomic_DNA"/>
</dbReference>
<feature type="domain" description="KfrA N-terminal DNA-binding" evidence="3">
    <location>
        <begin position="144"/>
        <end position="257"/>
    </location>
</feature>
<proteinExistence type="predicted"/>
<dbReference type="GO" id="GO:0003677">
    <property type="term" value="F:DNA binding"/>
    <property type="evidence" value="ECO:0007669"/>
    <property type="project" value="UniProtKB-KW"/>
</dbReference>